<dbReference type="OrthoDB" id="14446at2759"/>
<keyword evidence="1" id="KW-0315">Glutamine amidotransferase</keyword>
<organism evidence="3 4">
    <name type="scientific">Guyanagaster necrorhizus</name>
    <dbReference type="NCBI Taxonomy" id="856835"/>
    <lineage>
        <taxon>Eukaryota</taxon>
        <taxon>Fungi</taxon>
        <taxon>Dikarya</taxon>
        <taxon>Basidiomycota</taxon>
        <taxon>Agaricomycotina</taxon>
        <taxon>Agaricomycetes</taxon>
        <taxon>Agaricomycetidae</taxon>
        <taxon>Agaricales</taxon>
        <taxon>Marasmiineae</taxon>
        <taxon>Physalacriaceae</taxon>
        <taxon>Guyanagaster</taxon>
    </lineage>
</organism>
<evidence type="ECO:0000313" key="4">
    <source>
        <dbReference type="Proteomes" id="UP000812287"/>
    </source>
</evidence>
<dbReference type="AlphaFoldDB" id="A0A9P7W1Q9"/>
<dbReference type="PANTHER" id="PTHR43187:SF1">
    <property type="entry name" value="GLUTAMINE AMIDOTRANSFERASE DUG3-RELATED"/>
    <property type="match status" value="1"/>
</dbReference>
<dbReference type="SUPFAM" id="SSF56235">
    <property type="entry name" value="N-terminal nucleophile aminohydrolases (Ntn hydrolases)"/>
    <property type="match status" value="1"/>
</dbReference>
<dbReference type="InterPro" id="IPR052373">
    <property type="entry name" value="Gamma-glu_amide_hydrolase"/>
</dbReference>
<feature type="domain" description="Glutamine amidotransferase type-2" evidence="2">
    <location>
        <begin position="2"/>
        <end position="339"/>
    </location>
</feature>
<dbReference type="Pfam" id="PF13230">
    <property type="entry name" value="GATase_4"/>
    <property type="match status" value="1"/>
</dbReference>
<proteinExistence type="predicted"/>
<dbReference type="InterPro" id="IPR026869">
    <property type="entry name" value="EgtC-like"/>
</dbReference>
<dbReference type="GO" id="GO:0006751">
    <property type="term" value="P:glutathione catabolic process"/>
    <property type="evidence" value="ECO:0007669"/>
    <property type="project" value="TreeGrafter"/>
</dbReference>
<evidence type="ECO:0000259" key="2">
    <source>
        <dbReference type="PROSITE" id="PS51278"/>
    </source>
</evidence>
<dbReference type="Gene3D" id="3.60.20.10">
    <property type="entry name" value="Glutamine Phosphoribosylpyrophosphate, subunit 1, domain 1"/>
    <property type="match status" value="1"/>
</dbReference>
<reference evidence="3" key="1">
    <citation type="submission" date="2020-11" db="EMBL/GenBank/DDBJ databases">
        <title>Adaptations for nitrogen fixation in a non-lichenized fungal sporocarp promotes dispersal by wood-feeding termites.</title>
        <authorList>
            <consortium name="DOE Joint Genome Institute"/>
            <person name="Koch R.A."/>
            <person name="Yoon G."/>
            <person name="Arayal U."/>
            <person name="Lail K."/>
            <person name="Amirebrahimi M."/>
            <person name="Labutti K."/>
            <person name="Lipzen A."/>
            <person name="Riley R."/>
            <person name="Barry K."/>
            <person name="Henrissat B."/>
            <person name="Grigoriev I.V."/>
            <person name="Herr J.R."/>
            <person name="Aime M.C."/>
        </authorList>
    </citation>
    <scope>NUCLEOTIDE SEQUENCE</scope>
    <source>
        <strain evidence="3">MCA 3950</strain>
    </source>
</reference>
<dbReference type="PANTHER" id="PTHR43187">
    <property type="entry name" value="GLUTAMINE AMIDOTRANSFERASE DUG3-RELATED"/>
    <property type="match status" value="1"/>
</dbReference>
<protein>
    <submittedName>
        <fullName evidence="3">Glucosamine 6-phosphate synthetase</fullName>
    </submittedName>
</protein>
<dbReference type="PROSITE" id="PS51278">
    <property type="entry name" value="GATASE_TYPE_2"/>
    <property type="match status" value="1"/>
</dbReference>
<evidence type="ECO:0000256" key="1">
    <source>
        <dbReference type="ARBA" id="ARBA00022962"/>
    </source>
</evidence>
<dbReference type="GO" id="GO:0061672">
    <property type="term" value="C:glutathione hydrolase complex"/>
    <property type="evidence" value="ECO:0007669"/>
    <property type="project" value="TreeGrafter"/>
</dbReference>
<dbReference type="InterPro" id="IPR017932">
    <property type="entry name" value="GATase_2_dom"/>
</dbReference>
<name>A0A9P7W1Q9_9AGAR</name>
<comment type="caution">
    <text evidence="3">The sequence shown here is derived from an EMBL/GenBank/DDBJ whole genome shotgun (WGS) entry which is preliminary data.</text>
</comment>
<gene>
    <name evidence="3" type="ORF">BT62DRAFT_885443</name>
</gene>
<evidence type="ECO:0000313" key="3">
    <source>
        <dbReference type="EMBL" id="KAG7450567.1"/>
    </source>
</evidence>
<dbReference type="CDD" id="cd01908">
    <property type="entry name" value="YafJ"/>
    <property type="match status" value="1"/>
</dbReference>
<dbReference type="GO" id="GO:0008242">
    <property type="term" value="F:omega peptidase activity"/>
    <property type="evidence" value="ECO:0007669"/>
    <property type="project" value="TreeGrafter"/>
</dbReference>
<dbReference type="EMBL" id="MU250526">
    <property type="protein sequence ID" value="KAG7450567.1"/>
    <property type="molecule type" value="Genomic_DNA"/>
</dbReference>
<accession>A0A9P7W1Q9</accession>
<dbReference type="RefSeq" id="XP_043044067.1">
    <property type="nucleotide sequence ID" value="XM_043182832.1"/>
</dbReference>
<dbReference type="GeneID" id="66105129"/>
<dbReference type="GO" id="GO:0005737">
    <property type="term" value="C:cytoplasm"/>
    <property type="evidence" value="ECO:0007669"/>
    <property type="project" value="TreeGrafter"/>
</dbReference>
<dbReference type="Proteomes" id="UP000812287">
    <property type="component" value="Unassembled WGS sequence"/>
</dbReference>
<keyword evidence="4" id="KW-1185">Reference proteome</keyword>
<sequence length="339" mass="38161">MCRFVIYKGTSPVQLSHLLTRPCHSIINQAFDSRLRLDRRRPMNGDGFGVGWYDSVYDEELGVQPCIFTSVTPAWNNVNLTRLAEKIKSPLVFGHVRATTAGSLSLDNCHPFVHGKLMFMHNGGIADFHLIKRKLQSQLPDVAFDMVQGNTGDNSGSRLFSFRFLIYRQLPDPDATSFSSQTLRKAMLDTIASLNDFAEEAGITEVCLLPYLMNFCVTDGDTVIATRYISSRKDEAASLWFSSGTTFSEYADGGHYKMSKADKRENIIMIASEPLTFERADWMEIKTNTMVVITPKMNLLQIPIIDQFYVAPSDPNSARTIEFAREKGLLTPRKELSSR</sequence>
<dbReference type="InterPro" id="IPR029055">
    <property type="entry name" value="Ntn_hydrolases_N"/>
</dbReference>
<dbReference type="FunFam" id="3.60.20.10:FF:000060">
    <property type="entry name" value="Related to DUG3-probable glutamine amidotransferase"/>
    <property type="match status" value="1"/>
</dbReference>